<evidence type="ECO:0000256" key="5">
    <source>
        <dbReference type="ARBA" id="ARBA00022801"/>
    </source>
</evidence>
<comment type="caution">
    <text evidence="8">The sequence shown here is derived from an EMBL/GenBank/DDBJ whole genome shotgun (WGS) entry which is preliminary data.</text>
</comment>
<feature type="compositionally biased region" description="Polar residues" evidence="6">
    <location>
        <begin position="224"/>
        <end position="233"/>
    </location>
</feature>
<comment type="similarity">
    <text evidence="1">Belongs to the peptidase C48 family.</text>
</comment>
<evidence type="ECO:0000259" key="7">
    <source>
        <dbReference type="PROSITE" id="PS50600"/>
    </source>
</evidence>
<feature type="domain" description="Ubiquitin-like protease family profile" evidence="7">
    <location>
        <begin position="485"/>
        <end position="696"/>
    </location>
</feature>
<dbReference type="InterPro" id="IPR003653">
    <property type="entry name" value="Peptidase_C48_C"/>
</dbReference>
<keyword evidence="4" id="KW-0833">Ubl conjugation pathway</keyword>
<feature type="compositionally biased region" description="Basic and acidic residues" evidence="6">
    <location>
        <begin position="235"/>
        <end position="255"/>
    </location>
</feature>
<accession>A0AAD5JRN3</accession>
<keyword evidence="9" id="KW-1185">Reference proteome</keyword>
<dbReference type="GO" id="GO:0005634">
    <property type="term" value="C:nucleus"/>
    <property type="evidence" value="ECO:0007669"/>
    <property type="project" value="TreeGrafter"/>
</dbReference>
<feature type="region of interest" description="Disordered" evidence="6">
    <location>
        <begin position="77"/>
        <end position="97"/>
    </location>
</feature>
<evidence type="ECO:0000313" key="9">
    <source>
        <dbReference type="Proteomes" id="UP001209540"/>
    </source>
</evidence>
<feature type="compositionally biased region" description="Low complexity" evidence="6">
    <location>
        <begin position="751"/>
        <end position="761"/>
    </location>
</feature>
<feature type="region of interest" description="Disordered" evidence="6">
    <location>
        <begin position="331"/>
        <end position="362"/>
    </location>
</feature>
<dbReference type="PANTHER" id="PTHR46896">
    <property type="entry name" value="SENTRIN-SPECIFIC PROTEASE"/>
    <property type="match status" value="1"/>
</dbReference>
<dbReference type="GO" id="GO:0006508">
    <property type="term" value="P:proteolysis"/>
    <property type="evidence" value="ECO:0007669"/>
    <property type="project" value="UniProtKB-KW"/>
</dbReference>
<evidence type="ECO:0000256" key="6">
    <source>
        <dbReference type="SAM" id="MobiDB-lite"/>
    </source>
</evidence>
<dbReference type="EMBL" id="JAIXMP010000030">
    <property type="protein sequence ID" value="KAI9251387.1"/>
    <property type="molecule type" value="Genomic_DNA"/>
</dbReference>
<feature type="compositionally biased region" description="Polar residues" evidence="6">
    <location>
        <begin position="1"/>
        <end position="26"/>
    </location>
</feature>
<dbReference type="Gene3D" id="1.10.418.20">
    <property type="match status" value="1"/>
</dbReference>
<dbReference type="GO" id="GO:0016926">
    <property type="term" value="P:protein desumoylation"/>
    <property type="evidence" value="ECO:0007669"/>
    <property type="project" value="TreeGrafter"/>
</dbReference>
<dbReference type="AlphaFoldDB" id="A0AAD5JRN3"/>
<feature type="compositionally biased region" description="Low complexity" evidence="6">
    <location>
        <begin position="278"/>
        <end position="294"/>
    </location>
</feature>
<feature type="compositionally biased region" description="Polar residues" evidence="6">
    <location>
        <begin position="263"/>
        <end position="276"/>
    </location>
</feature>
<evidence type="ECO:0000256" key="2">
    <source>
        <dbReference type="ARBA" id="ARBA00022553"/>
    </source>
</evidence>
<dbReference type="PROSITE" id="PS50600">
    <property type="entry name" value="ULP_PROTEASE"/>
    <property type="match status" value="1"/>
</dbReference>
<reference evidence="8" key="2">
    <citation type="submission" date="2023-02" db="EMBL/GenBank/DDBJ databases">
        <authorList>
            <consortium name="DOE Joint Genome Institute"/>
            <person name="Mondo S.J."/>
            <person name="Chang Y."/>
            <person name="Wang Y."/>
            <person name="Ahrendt S."/>
            <person name="Andreopoulos W."/>
            <person name="Barry K."/>
            <person name="Beard J."/>
            <person name="Benny G.L."/>
            <person name="Blankenship S."/>
            <person name="Bonito G."/>
            <person name="Cuomo C."/>
            <person name="Desiro A."/>
            <person name="Gervers K.A."/>
            <person name="Hundley H."/>
            <person name="Kuo A."/>
            <person name="LaButti K."/>
            <person name="Lang B.F."/>
            <person name="Lipzen A."/>
            <person name="O'Donnell K."/>
            <person name="Pangilinan J."/>
            <person name="Reynolds N."/>
            <person name="Sandor L."/>
            <person name="Smith M.W."/>
            <person name="Tsang A."/>
            <person name="Grigoriev I.V."/>
            <person name="Stajich J.E."/>
            <person name="Spatafora J.W."/>
        </authorList>
    </citation>
    <scope>NUCLEOTIDE SEQUENCE</scope>
    <source>
        <strain evidence="8">RSA 2281</strain>
    </source>
</reference>
<feature type="compositionally biased region" description="Low complexity" evidence="6">
    <location>
        <begin position="166"/>
        <end position="178"/>
    </location>
</feature>
<evidence type="ECO:0000256" key="4">
    <source>
        <dbReference type="ARBA" id="ARBA00022786"/>
    </source>
</evidence>
<reference evidence="8" key="1">
    <citation type="journal article" date="2022" name="IScience">
        <title>Evolution of zygomycete secretomes and the origins of terrestrial fungal ecologies.</title>
        <authorList>
            <person name="Chang Y."/>
            <person name="Wang Y."/>
            <person name="Mondo S."/>
            <person name="Ahrendt S."/>
            <person name="Andreopoulos W."/>
            <person name="Barry K."/>
            <person name="Beard J."/>
            <person name="Benny G.L."/>
            <person name="Blankenship S."/>
            <person name="Bonito G."/>
            <person name="Cuomo C."/>
            <person name="Desiro A."/>
            <person name="Gervers K.A."/>
            <person name="Hundley H."/>
            <person name="Kuo A."/>
            <person name="LaButti K."/>
            <person name="Lang B.F."/>
            <person name="Lipzen A."/>
            <person name="O'Donnell K."/>
            <person name="Pangilinan J."/>
            <person name="Reynolds N."/>
            <person name="Sandor L."/>
            <person name="Smith M.E."/>
            <person name="Tsang A."/>
            <person name="Grigoriev I.V."/>
            <person name="Stajich J.E."/>
            <person name="Spatafora J.W."/>
        </authorList>
    </citation>
    <scope>NUCLEOTIDE SEQUENCE</scope>
    <source>
        <strain evidence="8">RSA 2281</strain>
    </source>
</reference>
<dbReference type="InterPro" id="IPR051947">
    <property type="entry name" value="Sentrin-specific_protease"/>
</dbReference>
<name>A0AAD5JRN3_9FUNG</name>
<dbReference type="SUPFAM" id="SSF54001">
    <property type="entry name" value="Cysteine proteinases"/>
    <property type="match status" value="1"/>
</dbReference>
<dbReference type="InterPro" id="IPR038765">
    <property type="entry name" value="Papain-like_cys_pep_sf"/>
</dbReference>
<dbReference type="GO" id="GO:0070139">
    <property type="term" value="F:SUMO-specific endopeptidase activity"/>
    <property type="evidence" value="ECO:0007669"/>
    <property type="project" value="TreeGrafter"/>
</dbReference>
<feature type="region of interest" description="Disordered" evidence="6">
    <location>
        <begin position="388"/>
        <end position="411"/>
    </location>
</feature>
<evidence type="ECO:0000256" key="1">
    <source>
        <dbReference type="ARBA" id="ARBA00005234"/>
    </source>
</evidence>
<gene>
    <name evidence="8" type="ORF">BDA99DRAFT_521709</name>
</gene>
<feature type="compositionally biased region" description="Basic and acidic residues" evidence="6">
    <location>
        <begin position="331"/>
        <end position="346"/>
    </location>
</feature>
<evidence type="ECO:0000313" key="8">
    <source>
        <dbReference type="EMBL" id="KAI9251387.1"/>
    </source>
</evidence>
<feature type="region of interest" description="Disordered" evidence="6">
    <location>
        <begin position="1"/>
        <end position="36"/>
    </location>
</feature>
<dbReference type="Proteomes" id="UP001209540">
    <property type="component" value="Unassembled WGS sequence"/>
</dbReference>
<feature type="compositionally biased region" description="Basic and acidic residues" evidence="6">
    <location>
        <begin position="141"/>
        <end position="156"/>
    </location>
</feature>
<organism evidence="8 9">
    <name type="scientific">Phascolomyces articulosus</name>
    <dbReference type="NCBI Taxonomy" id="60185"/>
    <lineage>
        <taxon>Eukaryota</taxon>
        <taxon>Fungi</taxon>
        <taxon>Fungi incertae sedis</taxon>
        <taxon>Mucoromycota</taxon>
        <taxon>Mucoromycotina</taxon>
        <taxon>Mucoromycetes</taxon>
        <taxon>Mucorales</taxon>
        <taxon>Lichtheimiaceae</taxon>
        <taxon>Phascolomyces</taxon>
    </lineage>
</organism>
<dbReference type="Gene3D" id="3.30.310.130">
    <property type="entry name" value="Ubiquitin-related"/>
    <property type="match status" value="1"/>
</dbReference>
<keyword evidence="3" id="KW-0645">Protease</keyword>
<dbReference type="GO" id="GO:0005737">
    <property type="term" value="C:cytoplasm"/>
    <property type="evidence" value="ECO:0007669"/>
    <property type="project" value="TreeGrafter"/>
</dbReference>
<proteinExistence type="inferred from homology"/>
<keyword evidence="2" id="KW-0597">Phosphoprotein</keyword>
<protein>
    <recommendedName>
        <fullName evidence="7">Ubiquitin-like protease family profile domain-containing protein</fullName>
    </recommendedName>
</protein>
<keyword evidence="5" id="KW-0378">Hydrolase</keyword>
<feature type="compositionally biased region" description="Polar residues" evidence="6">
    <location>
        <begin position="350"/>
        <end position="362"/>
    </location>
</feature>
<sequence length="782" mass="89274">MSMQNTEDLSISLRRTTTNPPHNLTRQTDRSRQHSEVATPIVVTSPHERILYKHNTLTSYRASNLRVGSRNIDRYHSNSRLPPNKPNAAMVSSKPTYQSNKDEVVLIDDDYEKTPKRSIISKMRSKEASETNAITKKQRHSQLDHTAKHIRFDQKSTPRTTEVTKRPSISKSKPSRIICPDDDEGIDPPSIKRMTTRSQKRNEKKTQYSNTEKICLIDEDDNTDSLNKSYIQSDDSDKANHNDVFDIDSLHDTSPPHKRRRSNNTIDDSKSTTPLYVSSFGQSSISKGESSSSSNNHNRMKWEKDDIDDSSGDDMWENALDHIKDKKDIKDIKKNKRRQSEEHGSDSDSDIQPCTTTESSIPNLIIPKRRKGIMFHSDPDDIPLKQPSSSITYSTNNHPNTRTSTRGLRSSDIYTPASSRLTRSATRGIQNFSNNIRGYFGKPQYITIDDDDSDVEMQQDLPVHAKSTNGQEVLFHYPSSAPGGVAVVREDTNRLMDGQMLNDSIIDFYVKWLLTNAKDFPLDEHPMVDGHEDHPSEEQSINTQPINERVHVFNTFFFARLKQSTKGDPYENVKKWTSKINLFEKDFVFIPIHEASHWYLLVVCHPKKCIPNDAQCIDLSKEEEDDKAIIYSLDSMGIKRLRSANRVIKYLSSAAEDRLGIDPQRFKKPVYVQANVPLQPNAYDCGIYVLHFIEKFLQQPEELIAVLTEKELDDNVWELAKIAEKREYISDLITALCEKHQQEEQHNDTTSQNGSDNNSDINNDKDEDCDVGGIEAEANKST</sequence>
<feature type="region of interest" description="Disordered" evidence="6">
    <location>
        <begin position="223"/>
        <end position="313"/>
    </location>
</feature>
<feature type="region of interest" description="Disordered" evidence="6">
    <location>
        <begin position="123"/>
        <end position="208"/>
    </location>
</feature>
<dbReference type="PANTHER" id="PTHR46896:SF3">
    <property type="entry name" value="FI06413P-RELATED"/>
    <property type="match status" value="1"/>
</dbReference>
<evidence type="ECO:0000256" key="3">
    <source>
        <dbReference type="ARBA" id="ARBA00022670"/>
    </source>
</evidence>
<dbReference type="Pfam" id="PF02902">
    <property type="entry name" value="Peptidase_C48"/>
    <property type="match status" value="1"/>
</dbReference>
<feature type="region of interest" description="Disordered" evidence="6">
    <location>
        <begin position="740"/>
        <end position="782"/>
    </location>
</feature>